<dbReference type="SMART" id="SM00861">
    <property type="entry name" value="Transket_pyr"/>
    <property type="match status" value="1"/>
</dbReference>
<dbReference type="InterPro" id="IPR020826">
    <property type="entry name" value="Transketolase_BS"/>
</dbReference>
<organism evidence="7">
    <name type="scientific">marine metagenome</name>
    <dbReference type="NCBI Taxonomy" id="408172"/>
    <lineage>
        <taxon>unclassified sequences</taxon>
        <taxon>metagenomes</taxon>
        <taxon>ecological metagenomes</taxon>
    </lineage>
</organism>
<dbReference type="GO" id="GO:0046872">
    <property type="term" value="F:metal ion binding"/>
    <property type="evidence" value="ECO:0007669"/>
    <property type="project" value="UniProtKB-KW"/>
</dbReference>
<dbReference type="InterPro" id="IPR005475">
    <property type="entry name" value="Transketolase-like_Pyr-bd"/>
</dbReference>
<dbReference type="GO" id="GO:0004802">
    <property type="term" value="F:transketolase activity"/>
    <property type="evidence" value="ECO:0007669"/>
    <property type="project" value="TreeGrafter"/>
</dbReference>
<dbReference type="PANTHER" id="PTHR43522">
    <property type="entry name" value="TRANSKETOLASE"/>
    <property type="match status" value="1"/>
</dbReference>
<dbReference type="CDD" id="cd07033">
    <property type="entry name" value="TPP_PYR_DXS_TK_like"/>
    <property type="match status" value="1"/>
</dbReference>
<evidence type="ECO:0000256" key="4">
    <source>
        <dbReference type="ARBA" id="ARBA00022842"/>
    </source>
</evidence>
<dbReference type="GO" id="GO:0006098">
    <property type="term" value="P:pentose-phosphate shunt"/>
    <property type="evidence" value="ECO:0007669"/>
    <property type="project" value="TreeGrafter"/>
</dbReference>
<evidence type="ECO:0000313" key="7">
    <source>
        <dbReference type="EMBL" id="SVB24446.1"/>
    </source>
</evidence>
<evidence type="ECO:0000259" key="6">
    <source>
        <dbReference type="SMART" id="SM00861"/>
    </source>
</evidence>
<dbReference type="InterPro" id="IPR055152">
    <property type="entry name" value="Transketolase-like_C_2"/>
</dbReference>
<evidence type="ECO:0000256" key="5">
    <source>
        <dbReference type="ARBA" id="ARBA00023052"/>
    </source>
</evidence>
<proteinExistence type="predicted"/>
<dbReference type="PANTHER" id="PTHR43522:SF2">
    <property type="entry name" value="TRANSKETOLASE 1-RELATED"/>
    <property type="match status" value="1"/>
</dbReference>
<comment type="cofactor">
    <cofactor evidence="1">
        <name>thiamine diphosphate</name>
        <dbReference type="ChEBI" id="CHEBI:58937"/>
    </cofactor>
</comment>
<dbReference type="EMBL" id="UINC01034113">
    <property type="protein sequence ID" value="SVB24446.1"/>
    <property type="molecule type" value="Genomic_DNA"/>
</dbReference>
<evidence type="ECO:0000256" key="3">
    <source>
        <dbReference type="ARBA" id="ARBA00022723"/>
    </source>
</evidence>
<keyword evidence="2" id="KW-0808">Transferase</keyword>
<dbReference type="SUPFAM" id="SSF52518">
    <property type="entry name" value="Thiamin diphosphate-binding fold (THDP-binding)"/>
    <property type="match status" value="1"/>
</dbReference>
<gene>
    <name evidence="7" type="ORF">METZ01_LOCUS177300</name>
</gene>
<dbReference type="AlphaFoldDB" id="A0A382CEE4"/>
<evidence type="ECO:0000256" key="2">
    <source>
        <dbReference type="ARBA" id="ARBA00022679"/>
    </source>
</evidence>
<sequence>FGGTFLIFLDYCKPSLRLSALMKQRVIYILTHDSIGLGEDGPTHQPIEQLASLRATPNVKVLRPADTIETIESWQIALENRGGPSVIALTRQKLSPVRKKYTNKNLTELGAYELKNNSKNPQVSIYASGSEVEIASELMDMLSKKKVTSRIISVPCFELFKVQNKQYKKSIFGNSKVNVSIEAGTSMGWNEICPNNLIHVSVEEFGASAPYKKLYDFYGLTASKIYKKISKKL</sequence>
<protein>
    <recommendedName>
        <fullName evidence="6">Transketolase-like pyrimidine-binding domain-containing protein</fullName>
    </recommendedName>
</protein>
<name>A0A382CEE4_9ZZZZ</name>
<keyword evidence="3" id="KW-0479">Metal-binding</keyword>
<keyword evidence="4" id="KW-0460">Magnesium</keyword>
<dbReference type="Gene3D" id="3.40.50.970">
    <property type="match status" value="1"/>
</dbReference>
<dbReference type="SUPFAM" id="SSF52922">
    <property type="entry name" value="TK C-terminal domain-like"/>
    <property type="match status" value="1"/>
</dbReference>
<dbReference type="Pfam" id="PF02779">
    <property type="entry name" value="Transket_pyr"/>
    <property type="match status" value="1"/>
</dbReference>
<dbReference type="PROSITE" id="PS00802">
    <property type="entry name" value="TRANSKETOLASE_2"/>
    <property type="match status" value="1"/>
</dbReference>
<dbReference type="GO" id="GO:0005829">
    <property type="term" value="C:cytosol"/>
    <property type="evidence" value="ECO:0007669"/>
    <property type="project" value="TreeGrafter"/>
</dbReference>
<feature type="non-terminal residue" evidence="7">
    <location>
        <position position="1"/>
    </location>
</feature>
<feature type="domain" description="Transketolase-like pyrimidine-binding" evidence="6">
    <location>
        <begin position="1"/>
        <end position="97"/>
    </location>
</feature>
<reference evidence="7" key="1">
    <citation type="submission" date="2018-05" db="EMBL/GenBank/DDBJ databases">
        <authorList>
            <person name="Lanie J.A."/>
            <person name="Ng W.-L."/>
            <person name="Kazmierczak K.M."/>
            <person name="Andrzejewski T.M."/>
            <person name="Davidsen T.M."/>
            <person name="Wayne K.J."/>
            <person name="Tettelin H."/>
            <person name="Glass J.I."/>
            <person name="Rusch D."/>
            <person name="Podicherti R."/>
            <person name="Tsui H.-C.T."/>
            <person name="Winkler M.E."/>
        </authorList>
    </citation>
    <scope>NUCLEOTIDE SEQUENCE</scope>
</reference>
<dbReference type="InterPro" id="IPR033247">
    <property type="entry name" value="Transketolase_fam"/>
</dbReference>
<dbReference type="Gene3D" id="3.40.50.920">
    <property type="match status" value="1"/>
</dbReference>
<accession>A0A382CEE4</accession>
<dbReference type="InterPro" id="IPR029061">
    <property type="entry name" value="THDP-binding"/>
</dbReference>
<evidence type="ECO:0000256" key="1">
    <source>
        <dbReference type="ARBA" id="ARBA00001964"/>
    </source>
</evidence>
<dbReference type="InterPro" id="IPR009014">
    <property type="entry name" value="Transketo_C/PFOR_II"/>
</dbReference>
<dbReference type="Pfam" id="PF22613">
    <property type="entry name" value="Transketolase_C_1"/>
    <property type="match status" value="1"/>
</dbReference>
<keyword evidence="5" id="KW-0786">Thiamine pyrophosphate</keyword>